<accession>A0A0S4XLZ9</accession>
<gene>
    <name evidence="2" type="ORF">BN3087_170023</name>
</gene>
<proteinExistence type="predicted"/>
<organism evidence="2">
    <name type="scientific">Sulfurovum sp. enrichment culture clone C5</name>
    <dbReference type="NCBI Taxonomy" id="497650"/>
    <lineage>
        <taxon>Bacteria</taxon>
        <taxon>Pseudomonadati</taxon>
        <taxon>Campylobacterota</taxon>
        <taxon>Epsilonproteobacteria</taxon>
        <taxon>Campylobacterales</taxon>
        <taxon>Sulfurovaceae</taxon>
        <taxon>Sulfurovum</taxon>
        <taxon>environmental samples</taxon>
    </lineage>
</organism>
<protein>
    <submittedName>
        <fullName evidence="2">Uncharacterized protein</fullName>
    </submittedName>
</protein>
<keyword evidence="1" id="KW-1133">Transmembrane helix</keyword>
<sequence length="55" mass="6575">MAAKHMEHIEPYSPQSGTMIPTNFRKFLRTCVIWQFFRFIAINIKMTILILKSHH</sequence>
<keyword evidence="1" id="KW-0812">Transmembrane</keyword>
<reference evidence="2" key="1">
    <citation type="submission" date="2015-11" db="EMBL/GenBank/DDBJ databases">
        <authorList>
            <person name="Zhang Y."/>
            <person name="Guo Z."/>
        </authorList>
    </citation>
    <scope>NUCLEOTIDE SEQUENCE</scope>
    <source>
        <strain evidence="2">BN30871</strain>
    </source>
</reference>
<name>A0A0S4XLZ9_9BACT</name>
<evidence type="ECO:0000256" key="1">
    <source>
        <dbReference type="SAM" id="Phobius"/>
    </source>
</evidence>
<feature type="transmembrane region" description="Helical" evidence="1">
    <location>
        <begin position="32"/>
        <end position="51"/>
    </location>
</feature>
<keyword evidence="1" id="KW-0472">Membrane</keyword>
<evidence type="ECO:0000313" key="2">
    <source>
        <dbReference type="EMBL" id="CUV65070.1"/>
    </source>
</evidence>
<dbReference type="AlphaFoldDB" id="A0A0S4XLZ9"/>
<dbReference type="EMBL" id="FAXN01000015">
    <property type="protein sequence ID" value="CUV65070.1"/>
    <property type="molecule type" value="Genomic_DNA"/>
</dbReference>